<name>A0ABZ1C7R8_9BACT</name>
<organism evidence="6 7">
    <name type="scientific">Actomonas aquatica</name>
    <dbReference type="NCBI Taxonomy" id="2866162"/>
    <lineage>
        <taxon>Bacteria</taxon>
        <taxon>Pseudomonadati</taxon>
        <taxon>Verrucomicrobiota</taxon>
        <taxon>Opitutia</taxon>
        <taxon>Opitutales</taxon>
        <taxon>Opitutaceae</taxon>
        <taxon>Actomonas</taxon>
    </lineage>
</organism>
<evidence type="ECO:0000256" key="1">
    <source>
        <dbReference type="ARBA" id="ARBA00001947"/>
    </source>
</evidence>
<keyword evidence="3" id="KW-0378">Hydrolase</keyword>
<dbReference type="SUPFAM" id="SSF56281">
    <property type="entry name" value="Metallo-hydrolase/oxidoreductase"/>
    <property type="match status" value="1"/>
</dbReference>
<evidence type="ECO:0000313" key="6">
    <source>
        <dbReference type="EMBL" id="WRQ87634.1"/>
    </source>
</evidence>
<dbReference type="PANTHER" id="PTHR46233:SF3">
    <property type="entry name" value="HYDROXYACYLGLUTATHIONE HYDROLASE GLOC"/>
    <property type="match status" value="1"/>
</dbReference>
<dbReference type="Gene3D" id="3.60.15.10">
    <property type="entry name" value="Ribonuclease Z/Hydroxyacylglutathione hydrolase-like"/>
    <property type="match status" value="1"/>
</dbReference>
<dbReference type="InterPro" id="IPR051453">
    <property type="entry name" value="MBL_Glyoxalase_II"/>
</dbReference>
<dbReference type="Pfam" id="PF00753">
    <property type="entry name" value="Lactamase_B"/>
    <property type="match status" value="1"/>
</dbReference>
<feature type="domain" description="Metallo-beta-lactamase" evidence="5">
    <location>
        <begin position="101"/>
        <end position="265"/>
    </location>
</feature>
<dbReference type="InterPro" id="IPR036866">
    <property type="entry name" value="RibonucZ/Hydroxyglut_hydro"/>
</dbReference>
<dbReference type="Proteomes" id="UP000738431">
    <property type="component" value="Chromosome"/>
</dbReference>
<evidence type="ECO:0000259" key="5">
    <source>
        <dbReference type="SMART" id="SM00849"/>
    </source>
</evidence>
<dbReference type="InterPro" id="IPR001279">
    <property type="entry name" value="Metallo-B-lactamas"/>
</dbReference>
<evidence type="ECO:0000256" key="3">
    <source>
        <dbReference type="ARBA" id="ARBA00022801"/>
    </source>
</evidence>
<accession>A0ABZ1C7R8</accession>
<reference evidence="6 7" key="1">
    <citation type="submission" date="2021-08" db="EMBL/GenBank/DDBJ databases">
        <authorList>
            <person name="Zhang D."/>
            <person name="Zhang A."/>
            <person name="Wang L."/>
        </authorList>
    </citation>
    <scope>NUCLEOTIDE SEQUENCE [LARGE SCALE GENOMIC DNA]</scope>
    <source>
        <strain evidence="6 7">WL0086</strain>
    </source>
</reference>
<keyword evidence="4" id="KW-0862">Zinc</keyword>
<keyword evidence="2" id="KW-0479">Metal-binding</keyword>
<evidence type="ECO:0000256" key="2">
    <source>
        <dbReference type="ARBA" id="ARBA00022723"/>
    </source>
</evidence>
<gene>
    <name evidence="6" type="ORF">K1X11_022700</name>
</gene>
<dbReference type="PANTHER" id="PTHR46233">
    <property type="entry name" value="HYDROXYACYLGLUTATHIONE HYDROLASE GLOC"/>
    <property type="match status" value="1"/>
</dbReference>
<evidence type="ECO:0000313" key="7">
    <source>
        <dbReference type="Proteomes" id="UP000738431"/>
    </source>
</evidence>
<dbReference type="RefSeq" id="WP_221030207.1">
    <property type="nucleotide sequence ID" value="NZ_CP139781.1"/>
</dbReference>
<dbReference type="EMBL" id="CP139781">
    <property type="protein sequence ID" value="WRQ87634.1"/>
    <property type="molecule type" value="Genomic_DNA"/>
</dbReference>
<protein>
    <submittedName>
        <fullName evidence="6">MBL fold metallo-hydrolase</fullName>
    </submittedName>
</protein>
<reference evidence="6 7" key="2">
    <citation type="submission" date="2023-12" db="EMBL/GenBank/DDBJ databases">
        <title>Description of an unclassified Opitutus bacterium of Verrucomicrobiota.</title>
        <authorList>
            <person name="Zhang D.-F."/>
        </authorList>
    </citation>
    <scope>NUCLEOTIDE SEQUENCE [LARGE SCALE GENOMIC DNA]</scope>
    <source>
        <strain evidence="6 7">WL0086</strain>
    </source>
</reference>
<dbReference type="SMART" id="SM00849">
    <property type="entry name" value="Lactamase_B"/>
    <property type="match status" value="1"/>
</dbReference>
<keyword evidence="7" id="KW-1185">Reference proteome</keyword>
<proteinExistence type="predicted"/>
<sequence>MVIERAPLEDELGDVLDKAIDRSGMTDAEVAEQAEITLDRLRNAIDYTERLAPAEISRLAAVLGLSEVGSQAVSSEAYPLPEISGLPFCLYPLRMPHGIGVANAYLIADCCADWGVLFDTGTGADGLWRSWPQKIKRVAAVFLTHYETEHCGGLAAVRERFRDVPVFGPAADGRPAGVIALEDGAVVREQSLAVEVWSTPGHAEGHHCYAVKVPGAPHGRPLLVSGDLIFAGSVGGAFFCAKRLNSSLEGVLARCAPETVVAPGHGPLTTIANERRFNPFLAE</sequence>
<comment type="cofactor">
    <cofactor evidence="1">
        <name>Zn(2+)</name>
        <dbReference type="ChEBI" id="CHEBI:29105"/>
    </cofactor>
</comment>
<evidence type="ECO:0000256" key="4">
    <source>
        <dbReference type="ARBA" id="ARBA00022833"/>
    </source>
</evidence>